<comment type="subcellular location">
    <subcellularLocation>
        <location evidence="11">Mitochondrion inner membrane</location>
        <topology evidence="11">Peripheral membrane protein</topology>
        <orientation evidence="11">Matrix side</orientation>
    </subcellularLocation>
</comment>
<evidence type="ECO:0000256" key="4">
    <source>
        <dbReference type="ARBA" id="ARBA00022448"/>
    </source>
</evidence>
<dbReference type="Pfam" id="PF04800">
    <property type="entry name" value="NDUS4"/>
    <property type="match status" value="1"/>
</dbReference>
<dbReference type="PANTHER" id="PTHR12219:SF8">
    <property type="entry name" value="NADH DEHYDROGENASE [UBIQUINONE] IRON-SULFUR PROTEIN 4, MITOCHONDRIAL"/>
    <property type="match status" value="1"/>
</dbReference>
<keyword evidence="8 11" id="KW-0249">Electron transport</keyword>
<evidence type="ECO:0000256" key="2">
    <source>
        <dbReference type="ARBA" id="ARBA00005882"/>
    </source>
</evidence>
<dbReference type="RefSeq" id="XP_009171572.1">
    <property type="nucleotide sequence ID" value="XM_009173308.1"/>
</dbReference>
<evidence type="ECO:0000256" key="8">
    <source>
        <dbReference type="ARBA" id="ARBA00022982"/>
    </source>
</evidence>
<evidence type="ECO:0000256" key="10">
    <source>
        <dbReference type="ARBA" id="ARBA00023136"/>
    </source>
</evidence>
<evidence type="ECO:0000256" key="9">
    <source>
        <dbReference type="ARBA" id="ARBA00023128"/>
    </source>
</evidence>
<keyword evidence="10 11" id="KW-0472">Membrane</keyword>
<gene>
    <name evidence="12" type="ORF">T265_07712</name>
</gene>
<dbReference type="GeneID" id="20321891"/>
<evidence type="ECO:0000256" key="3">
    <source>
        <dbReference type="ARBA" id="ARBA00015796"/>
    </source>
</evidence>
<dbReference type="AlphaFoldDB" id="A0A075AAU6"/>
<evidence type="ECO:0000256" key="11">
    <source>
        <dbReference type="RuleBase" id="RU367010"/>
    </source>
</evidence>
<dbReference type="Proteomes" id="UP000054324">
    <property type="component" value="Unassembled WGS sequence"/>
</dbReference>
<name>A0A075AAU6_OPIVI</name>
<dbReference type="PANTHER" id="PTHR12219">
    <property type="entry name" value="NADH-UBIQUINONE OXIDOREDUCTASE"/>
    <property type="match status" value="1"/>
</dbReference>
<proteinExistence type="inferred from homology"/>
<dbReference type="KEGG" id="ovi:T265_07712"/>
<comment type="function">
    <text evidence="1 11">Accessory subunit of the mitochondrial membrane respiratory chain NADH dehydrogenase (Complex I), that is believed not to be involved in catalysis. Complex I functions in the transfer of electrons from NADH to the respiratory chain. The immediate electron acceptor for the enzyme is believed to be ubiquinone.</text>
</comment>
<keyword evidence="9 11" id="KW-0496">Mitochondrion</keyword>
<evidence type="ECO:0000256" key="6">
    <source>
        <dbReference type="ARBA" id="ARBA00022792"/>
    </source>
</evidence>
<dbReference type="InterPro" id="IPR006885">
    <property type="entry name" value="NADH_UbQ_FeS_4_mit-like"/>
</dbReference>
<keyword evidence="13" id="KW-1185">Reference proteome</keyword>
<evidence type="ECO:0000256" key="7">
    <source>
        <dbReference type="ARBA" id="ARBA00022946"/>
    </source>
</evidence>
<keyword evidence="5 11" id="KW-0679">Respiratory chain</keyword>
<evidence type="ECO:0000256" key="5">
    <source>
        <dbReference type="ARBA" id="ARBA00022660"/>
    </source>
</evidence>
<keyword evidence="4 11" id="KW-0813">Transport</keyword>
<dbReference type="CTD" id="20321891"/>
<comment type="similarity">
    <text evidence="2 11">Belongs to the complex I NDUFS4 subunit family.</text>
</comment>
<dbReference type="EMBL" id="KL596801">
    <property type="protein sequence ID" value="KER24664.1"/>
    <property type="molecule type" value="Genomic_DNA"/>
</dbReference>
<dbReference type="GO" id="GO:0022900">
    <property type="term" value="P:electron transport chain"/>
    <property type="evidence" value="ECO:0007669"/>
    <property type="project" value="InterPro"/>
</dbReference>
<dbReference type="STRING" id="6198.A0A075AAU6"/>
<sequence length="200" mass="22965">MTWGVLIPAANQRIRRLFVRILAAASTLLRAEDIKSSTTPFLHSCLSGERKPLKDKNETDPAEHIMRKADDFSKEDRIVVPKQADLTRVNGVPEEHQSTRRVRIYIPARSVTQSGDHGTRLWRLDFDNRERWENPLMGWASSGDPLSNVSVEFETPEAAVDFCQRQGWPCYVEEPNLPKMRIKSYGANFSWNKRTRVATK</sequence>
<dbReference type="Gene3D" id="3.30.160.190">
    <property type="entry name" value="atu1810 like domain"/>
    <property type="match status" value="1"/>
</dbReference>
<protein>
    <recommendedName>
        <fullName evidence="3 11">NADH dehydrogenase [ubiquinone] iron-sulfur protein 4, mitochondrial</fullName>
    </recommendedName>
</protein>
<keyword evidence="7 11" id="KW-0809">Transit peptide</keyword>
<dbReference type="FunFam" id="3.30.160.190:FF:000001">
    <property type="entry name" value="NADH-ubiquinone oxidoreductase 21 kDa subunit mitochondrial"/>
    <property type="match status" value="1"/>
</dbReference>
<reference evidence="12 13" key="1">
    <citation type="submission" date="2013-11" db="EMBL/GenBank/DDBJ databases">
        <title>Opisthorchis viverrini - life in the bile duct.</title>
        <authorList>
            <person name="Young N.D."/>
            <person name="Nagarajan N."/>
            <person name="Lin S.J."/>
            <person name="Korhonen P.K."/>
            <person name="Jex A.R."/>
            <person name="Hall R.S."/>
            <person name="Safavi-Hemami H."/>
            <person name="Kaewkong W."/>
            <person name="Bertrand D."/>
            <person name="Gao S."/>
            <person name="Seet Q."/>
            <person name="Wongkham S."/>
            <person name="Teh B.T."/>
            <person name="Wongkham C."/>
            <person name="Intapan P.M."/>
            <person name="Maleewong W."/>
            <person name="Yang X."/>
            <person name="Hu M."/>
            <person name="Wang Z."/>
            <person name="Hofmann A."/>
            <person name="Sternberg P.W."/>
            <person name="Tan P."/>
            <person name="Wang J."/>
            <person name="Gasser R.B."/>
        </authorList>
    </citation>
    <scope>NUCLEOTIDE SEQUENCE [LARGE SCALE GENOMIC DNA]</scope>
</reference>
<dbReference type="OrthoDB" id="3089at2759"/>
<dbReference type="InterPro" id="IPR038532">
    <property type="entry name" value="NDUFS4-like_sf"/>
</dbReference>
<accession>A0A075AAU6</accession>
<evidence type="ECO:0000256" key="1">
    <source>
        <dbReference type="ARBA" id="ARBA00003195"/>
    </source>
</evidence>
<organism evidence="12 13">
    <name type="scientific">Opisthorchis viverrini</name>
    <name type="common">Southeast Asian liver fluke</name>
    <dbReference type="NCBI Taxonomy" id="6198"/>
    <lineage>
        <taxon>Eukaryota</taxon>
        <taxon>Metazoa</taxon>
        <taxon>Spiralia</taxon>
        <taxon>Lophotrochozoa</taxon>
        <taxon>Platyhelminthes</taxon>
        <taxon>Trematoda</taxon>
        <taxon>Digenea</taxon>
        <taxon>Opisthorchiida</taxon>
        <taxon>Opisthorchiata</taxon>
        <taxon>Opisthorchiidae</taxon>
        <taxon>Opisthorchis</taxon>
    </lineage>
</organism>
<dbReference type="GO" id="GO:0005743">
    <property type="term" value="C:mitochondrial inner membrane"/>
    <property type="evidence" value="ECO:0007669"/>
    <property type="project" value="UniProtKB-SubCell"/>
</dbReference>
<evidence type="ECO:0000313" key="12">
    <source>
        <dbReference type="EMBL" id="KER24664.1"/>
    </source>
</evidence>
<evidence type="ECO:0000313" key="13">
    <source>
        <dbReference type="Proteomes" id="UP000054324"/>
    </source>
</evidence>
<keyword evidence="6 11" id="KW-0999">Mitochondrion inner membrane</keyword>